<organism evidence="7 8">
    <name type="scientific">Thauera sinica</name>
    <dbReference type="NCBI Taxonomy" id="2665146"/>
    <lineage>
        <taxon>Bacteria</taxon>
        <taxon>Pseudomonadati</taxon>
        <taxon>Pseudomonadota</taxon>
        <taxon>Betaproteobacteria</taxon>
        <taxon>Rhodocyclales</taxon>
        <taxon>Zoogloeaceae</taxon>
        <taxon>Thauera</taxon>
    </lineage>
</organism>
<sequence>MAIEFIWRLPVSGDSRFGNAARTRRGERSAGARSPFTAGVSDPRGDRFNYFDYLHQVARAAELAGFDGIQIPDDPVGDESWIVAGYVARSTRRLKLLTEFAASRGSAVYAAKNAVSYQRFTGGRFAWQLHAGGGERERRRYGDFVADADVYPRIEEFITVARGVLTQHPYSFKGRFFEVLDGGFQGPLANRPVPQVYLSGNHPEAYEAAAKHADVHVFDARPLEELAAEIGALREAARAAGRELSFGLRIDVLARETEKEAFFDAQREWEQSRLPARFRDPLVAPNFWEGFATERTGAAAALVGDYAQVARRLAEYAEAGIGSFVLAASPHFEEAYRAGEYLLPQVRALTASSNRLAA</sequence>
<evidence type="ECO:0000256" key="2">
    <source>
        <dbReference type="ARBA" id="ARBA00022643"/>
    </source>
</evidence>
<dbReference type="RefSeq" id="WP_096445632.1">
    <property type="nucleotide sequence ID" value="NZ_JBHSOG010000008.1"/>
</dbReference>
<evidence type="ECO:0000313" key="8">
    <source>
        <dbReference type="Proteomes" id="UP001595974"/>
    </source>
</evidence>
<evidence type="ECO:0000256" key="5">
    <source>
        <dbReference type="SAM" id="MobiDB-lite"/>
    </source>
</evidence>
<dbReference type="Gene3D" id="3.20.20.30">
    <property type="entry name" value="Luciferase-like domain"/>
    <property type="match status" value="1"/>
</dbReference>
<keyword evidence="8" id="KW-1185">Reference proteome</keyword>
<dbReference type="PANTHER" id="PTHR42847:SF4">
    <property type="entry name" value="ALKANESULFONATE MONOOXYGENASE-RELATED"/>
    <property type="match status" value="1"/>
</dbReference>
<dbReference type="EMBL" id="JBHSOG010000008">
    <property type="protein sequence ID" value="MFC5768330.1"/>
    <property type="molecule type" value="Genomic_DNA"/>
</dbReference>
<feature type="domain" description="Luciferase-like" evidence="6">
    <location>
        <begin position="46"/>
        <end position="321"/>
    </location>
</feature>
<protein>
    <submittedName>
        <fullName evidence="7">LLM class flavin-dependent oxidoreductase</fullName>
    </submittedName>
</protein>
<name>A0ABW1AM30_9RHOO</name>
<evidence type="ECO:0000256" key="1">
    <source>
        <dbReference type="ARBA" id="ARBA00022630"/>
    </source>
</evidence>
<keyword evidence="3" id="KW-0560">Oxidoreductase</keyword>
<evidence type="ECO:0000313" key="7">
    <source>
        <dbReference type="EMBL" id="MFC5768330.1"/>
    </source>
</evidence>
<keyword evidence="2" id="KW-0288">FMN</keyword>
<dbReference type="Proteomes" id="UP001595974">
    <property type="component" value="Unassembled WGS sequence"/>
</dbReference>
<dbReference type="PANTHER" id="PTHR42847">
    <property type="entry name" value="ALKANESULFONATE MONOOXYGENASE"/>
    <property type="match status" value="1"/>
</dbReference>
<dbReference type="SUPFAM" id="SSF51679">
    <property type="entry name" value="Bacterial luciferase-like"/>
    <property type="match status" value="1"/>
</dbReference>
<evidence type="ECO:0000256" key="3">
    <source>
        <dbReference type="ARBA" id="ARBA00023002"/>
    </source>
</evidence>
<comment type="caution">
    <text evidence="7">The sequence shown here is derived from an EMBL/GenBank/DDBJ whole genome shotgun (WGS) entry which is preliminary data.</text>
</comment>
<feature type="region of interest" description="Disordered" evidence="5">
    <location>
        <begin position="19"/>
        <end position="38"/>
    </location>
</feature>
<accession>A0ABW1AM30</accession>
<gene>
    <name evidence="7" type="ORF">ACFPTN_03000</name>
</gene>
<keyword evidence="4" id="KW-0503">Monooxygenase</keyword>
<dbReference type="InterPro" id="IPR011251">
    <property type="entry name" value="Luciferase-like_dom"/>
</dbReference>
<dbReference type="Pfam" id="PF00296">
    <property type="entry name" value="Bac_luciferase"/>
    <property type="match status" value="1"/>
</dbReference>
<evidence type="ECO:0000256" key="4">
    <source>
        <dbReference type="ARBA" id="ARBA00023033"/>
    </source>
</evidence>
<keyword evidence="1" id="KW-0285">Flavoprotein</keyword>
<reference evidence="8" key="1">
    <citation type="journal article" date="2019" name="Int. J. Syst. Evol. Microbiol.">
        <title>The Global Catalogue of Microorganisms (GCM) 10K type strain sequencing project: providing services to taxonomists for standard genome sequencing and annotation.</title>
        <authorList>
            <consortium name="The Broad Institute Genomics Platform"/>
            <consortium name="The Broad Institute Genome Sequencing Center for Infectious Disease"/>
            <person name="Wu L."/>
            <person name="Ma J."/>
        </authorList>
    </citation>
    <scope>NUCLEOTIDE SEQUENCE [LARGE SCALE GENOMIC DNA]</scope>
    <source>
        <strain evidence="8">SHR3</strain>
    </source>
</reference>
<dbReference type="InterPro" id="IPR036661">
    <property type="entry name" value="Luciferase-like_sf"/>
</dbReference>
<proteinExistence type="predicted"/>
<evidence type="ECO:0000259" key="6">
    <source>
        <dbReference type="Pfam" id="PF00296"/>
    </source>
</evidence>
<dbReference type="InterPro" id="IPR050172">
    <property type="entry name" value="SsuD_RutA_monooxygenase"/>
</dbReference>